<protein>
    <submittedName>
        <fullName evidence="2">Uncharacterized protein</fullName>
    </submittedName>
</protein>
<evidence type="ECO:0000256" key="1">
    <source>
        <dbReference type="SAM" id="MobiDB-lite"/>
    </source>
</evidence>
<gene>
    <name evidence="2" type="ORF">ZIOFF_050260</name>
</gene>
<sequence>MENSTVCRPSSAATTLPSPSPSNAADPERTNLGAPISGFKITRNTFAFYGIHKWGNECSITVNVSIADSKVGKLWLERNPESNSLSMARVTNKSFVSLAGVDVQQLLGRYLNNQICKFGINRADSRCNYLHSWGMLEAPLWFRIEVPQNTMMMGADIYETEAEIVSMLADGKVPIGVGQNTRIR</sequence>
<evidence type="ECO:0000313" key="3">
    <source>
        <dbReference type="Proteomes" id="UP000734854"/>
    </source>
</evidence>
<feature type="region of interest" description="Disordered" evidence="1">
    <location>
        <begin position="1"/>
        <end position="29"/>
    </location>
</feature>
<feature type="compositionally biased region" description="Low complexity" evidence="1">
    <location>
        <begin position="9"/>
        <end position="25"/>
    </location>
</feature>
<reference evidence="2 3" key="1">
    <citation type="submission" date="2020-08" db="EMBL/GenBank/DDBJ databases">
        <title>Plant Genome Project.</title>
        <authorList>
            <person name="Zhang R.-G."/>
        </authorList>
    </citation>
    <scope>NUCLEOTIDE SEQUENCE [LARGE SCALE GENOMIC DNA]</scope>
    <source>
        <tissue evidence="2">Rhizome</tissue>
    </source>
</reference>
<evidence type="ECO:0000313" key="2">
    <source>
        <dbReference type="EMBL" id="KAG6489002.1"/>
    </source>
</evidence>
<dbReference type="Proteomes" id="UP000734854">
    <property type="component" value="Unassembled WGS sequence"/>
</dbReference>
<keyword evidence="3" id="KW-1185">Reference proteome</keyword>
<accession>A0A8J5KR81</accession>
<dbReference type="Pfam" id="PF25247">
    <property type="entry name" value="LbH_GLGC"/>
    <property type="match status" value="1"/>
</dbReference>
<organism evidence="2 3">
    <name type="scientific">Zingiber officinale</name>
    <name type="common">Ginger</name>
    <name type="synonym">Amomum zingiber</name>
    <dbReference type="NCBI Taxonomy" id="94328"/>
    <lineage>
        <taxon>Eukaryota</taxon>
        <taxon>Viridiplantae</taxon>
        <taxon>Streptophyta</taxon>
        <taxon>Embryophyta</taxon>
        <taxon>Tracheophyta</taxon>
        <taxon>Spermatophyta</taxon>
        <taxon>Magnoliopsida</taxon>
        <taxon>Liliopsida</taxon>
        <taxon>Zingiberales</taxon>
        <taxon>Zingiberaceae</taxon>
        <taxon>Zingiber</taxon>
    </lineage>
</organism>
<name>A0A8J5KR81_ZINOF</name>
<dbReference type="AlphaFoldDB" id="A0A8J5KR81"/>
<dbReference type="EMBL" id="JACMSC010000014">
    <property type="protein sequence ID" value="KAG6489002.1"/>
    <property type="molecule type" value="Genomic_DNA"/>
</dbReference>
<proteinExistence type="predicted"/>
<comment type="caution">
    <text evidence="2">The sequence shown here is derived from an EMBL/GenBank/DDBJ whole genome shotgun (WGS) entry which is preliminary data.</text>
</comment>